<dbReference type="InterPro" id="IPR000056">
    <property type="entry name" value="Ribul_P_3_epim-like"/>
</dbReference>
<dbReference type="GO" id="GO:0016857">
    <property type="term" value="F:racemase and epimerase activity, acting on carbohydrates and derivatives"/>
    <property type="evidence" value="ECO:0007669"/>
    <property type="project" value="InterPro"/>
</dbReference>
<dbReference type="InterPro" id="IPR013785">
    <property type="entry name" value="Aldolase_TIM"/>
</dbReference>
<sequence length="55" mass="5712">EIVGPDIRIEVDGGIDTQTTPIVVSYGADTLVAGNAIFAKTDRIAAINAIREAAE</sequence>
<evidence type="ECO:0000313" key="3">
    <source>
        <dbReference type="EMBL" id="GAF89227.1"/>
    </source>
</evidence>
<dbReference type="SUPFAM" id="SSF51366">
    <property type="entry name" value="Ribulose-phoshate binding barrel"/>
    <property type="match status" value="1"/>
</dbReference>
<dbReference type="GO" id="GO:0005975">
    <property type="term" value="P:carbohydrate metabolic process"/>
    <property type="evidence" value="ECO:0007669"/>
    <property type="project" value="InterPro"/>
</dbReference>
<evidence type="ECO:0008006" key="4">
    <source>
        <dbReference type="Google" id="ProtNLM"/>
    </source>
</evidence>
<keyword evidence="1" id="KW-0479">Metal-binding</keyword>
<dbReference type="InterPro" id="IPR011060">
    <property type="entry name" value="RibuloseP-bd_barrel"/>
</dbReference>
<name>X0TM63_9ZZZZ</name>
<dbReference type="Gene3D" id="3.20.20.70">
    <property type="entry name" value="Aldolase class I"/>
    <property type="match status" value="1"/>
</dbReference>
<organism evidence="3">
    <name type="scientific">marine sediment metagenome</name>
    <dbReference type="NCBI Taxonomy" id="412755"/>
    <lineage>
        <taxon>unclassified sequences</taxon>
        <taxon>metagenomes</taxon>
        <taxon>ecological metagenomes</taxon>
    </lineage>
</organism>
<reference evidence="3" key="1">
    <citation type="journal article" date="2014" name="Front. Microbiol.">
        <title>High frequency of phylogenetically diverse reductive dehalogenase-homologous genes in deep subseafloor sedimentary metagenomes.</title>
        <authorList>
            <person name="Kawai M."/>
            <person name="Futagami T."/>
            <person name="Toyoda A."/>
            <person name="Takaki Y."/>
            <person name="Nishi S."/>
            <person name="Hori S."/>
            <person name="Arai W."/>
            <person name="Tsubouchi T."/>
            <person name="Morono Y."/>
            <person name="Uchiyama I."/>
            <person name="Ito T."/>
            <person name="Fujiyama A."/>
            <person name="Inagaki F."/>
            <person name="Takami H."/>
        </authorList>
    </citation>
    <scope>NUCLEOTIDE SEQUENCE</scope>
    <source>
        <strain evidence="3">Expedition CK06-06</strain>
    </source>
</reference>
<proteinExistence type="predicted"/>
<comment type="caution">
    <text evidence="3">The sequence shown here is derived from an EMBL/GenBank/DDBJ whole genome shotgun (WGS) entry which is preliminary data.</text>
</comment>
<keyword evidence="2" id="KW-0413">Isomerase</keyword>
<dbReference type="AlphaFoldDB" id="X0TM63"/>
<dbReference type="Pfam" id="PF00834">
    <property type="entry name" value="Ribul_P_3_epim"/>
    <property type="match status" value="1"/>
</dbReference>
<gene>
    <name evidence="3" type="ORF">S01H1_25384</name>
</gene>
<protein>
    <recommendedName>
        <fullName evidence="4">Ribulose-phosphate 3-epimerase</fullName>
    </recommendedName>
</protein>
<accession>X0TM63</accession>
<dbReference type="GO" id="GO:0046872">
    <property type="term" value="F:metal ion binding"/>
    <property type="evidence" value="ECO:0007669"/>
    <property type="project" value="UniProtKB-KW"/>
</dbReference>
<evidence type="ECO:0000256" key="1">
    <source>
        <dbReference type="ARBA" id="ARBA00022723"/>
    </source>
</evidence>
<dbReference type="EMBL" id="BARS01015328">
    <property type="protein sequence ID" value="GAF89227.1"/>
    <property type="molecule type" value="Genomic_DNA"/>
</dbReference>
<feature type="non-terminal residue" evidence="3">
    <location>
        <position position="1"/>
    </location>
</feature>
<evidence type="ECO:0000256" key="2">
    <source>
        <dbReference type="ARBA" id="ARBA00023235"/>
    </source>
</evidence>